<evidence type="ECO:0000259" key="10">
    <source>
        <dbReference type="Pfam" id="PF00401"/>
    </source>
</evidence>
<sequence length="136" mass="15160">MAEKRFRLEILSPDRIFYTNDVTMVEYNTVDGEVGVYAEHIPTTQIIAPGRLTITEPGGQKTAALHSGFVEITKEKVTILAEAVEWPQDIDTARARLARDRAQQTLAAEASEQEHLLAEEALKRALVRLDMAGELQ</sequence>
<keyword evidence="8" id="KW-1003">Cell membrane</keyword>
<dbReference type="Proteomes" id="UP000886805">
    <property type="component" value="Unassembled WGS sequence"/>
</dbReference>
<comment type="caution">
    <text evidence="12">The sequence shown here is derived from an EMBL/GenBank/DDBJ whole genome shotgun (WGS) entry which is preliminary data.</text>
</comment>
<keyword evidence="4 8" id="KW-0406">Ion transport</keyword>
<evidence type="ECO:0000313" key="12">
    <source>
        <dbReference type="EMBL" id="HIX73263.1"/>
    </source>
</evidence>
<evidence type="ECO:0000256" key="8">
    <source>
        <dbReference type="HAMAP-Rule" id="MF_00530"/>
    </source>
</evidence>
<gene>
    <name evidence="8 12" type="primary">atpC</name>
    <name evidence="12" type="ORF">H9849_09610</name>
</gene>
<dbReference type="SUPFAM" id="SSF46604">
    <property type="entry name" value="Epsilon subunit of F1F0-ATP synthase C-terminal domain"/>
    <property type="match status" value="1"/>
</dbReference>
<dbReference type="PANTHER" id="PTHR13822">
    <property type="entry name" value="ATP SYNTHASE DELTA/EPSILON CHAIN"/>
    <property type="match status" value="1"/>
</dbReference>
<dbReference type="PANTHER" id="PTHR13822:SF10">
    <property type="entry name" value="ATP SYNTHASE EPSILON CHAIN, CHLOROPLASTIC"/>
    <property type="match status" value="1"/>
</dbReference>
<dbReference type="NCBIfam" id="TIGR01216">
    <property type="entry name" value="ATP_synt_epsi"/>
    <property type="match status" value="1"/>
</dbReference>
<proteinExistence type="inferred from homology"/>
<keyword evidence="5 8" id="KW-0472">Membrane</keyword>
<dbReference type="GO" id="GO:0005886">
    <property type="term" value="C:plasma membrane"/>
    <property type="evidence" value="ECO:0007669"/>
    <property type="project" value="UniProtKB-SubCell"/>
</dbReference>
<comment type="function">
    <text evidence="8">Produces ATP from ADP in the presence of a proton gradient across the membrane.</text>
</comment>
<dbReference type="InterPro" id="IPR001469">
    <property type="entry name" value="ATP_synth_F1_dsu/esu"/>
</dbReference>
<dbReference type="InterPro" id="IPR020546">
    <property type="entry name" value="ATP_synth_F1_dsu/esu_N"/>
</dbReference>
<dbReference type="Pfam" id="PF00401">
    <property type="entry name" value="ATP-synt_DE"/>
    <property type="match status" value="1"/>
</dbReference>
<comment type="similarity">
    <text evidence="2 8 9">Belongs to the ATPase epsilon chain family.</text>
</comment>
<dbReference type="GO" id="GO:0046933">
    <property type="term" value="F:proton-transporting ATP synthase activity, rotational mechanism"/>
    <property type="evidence" value="ECO:0007669"/>
    <property type="project" value="UniProtKB-UniRule"/>
</dbReference>
<feature type="domain" description="ATP synthase F1 complex delta/epsilon subunit N-terminal" evidence="11">
    <location>
        <begin position="6"/>
        <end position="83"/>
    </location>
</feature>
<dbReference type="EMBL" id="DXEQ01000289">
    <property type="protein sequence ID" value="HIX73263.1"/>
    <property type="molecule type" value="Genomic_DNA"/>
</dbReference>
<reference evidence="12" key="2">
    <citation type="submission" date="2021-04" db="EMBL/GenBank/DDBJ databases">
        <authorList>
            <person name="Gilroy R."/>
        </authorList>
    </citation>
    <scope>NUCLEOTIDE SEQUENCE</scope>
    <source>
        <strain evidence="12">ChiSxjej3B15-1167</strain>
    </source>
</reference>
<name>A0A9D1X5K8_9FIRM</name>
<evidence type="ECO:0000256" key="1">
    <source>
        <dbReference type="ARBA" id="ARBA00004202"/>
    </source>
</evidence>
<dbReference type="CDD" id="cd12152">
    <property type="entry name" value="F1-ATPase_delta"/>
    <property type="match status" value="1"/>
</dbReference>
<dbReference type="AlphaFoldDB" id="A0A9D1X5K8"/>
<accession>A0A9D1X5K8</accession>
<dbReference type="InterPro" id="IPR020547">
    <property type="entry name" value="ATP_synth_F1_esu_C"/>
</dbReference>
<feature type="domain" description="ATP synthase epsilon subunit C-terminal" evidence="10">
    <location>
        <begin position="89"/>
        <end position="133"/>
    </location>
</feature>
<evidence type="ECO:0000259" key="11">
    <source>
        <dbReference type="Pfam" id="PF02823"/>
    </source>
</evidence>
<evidence type="ECO:0000256" key="9">
    <source>
        <dbReference type="RuleBase" id="RU003656"/>
    </source>
</evidence>
<reference evidence="12" key="1">
    <citation type="journal article" date="2021" name="PeerJ">
        <title>Extensive microbial diversity within the chicken gut microbiome revealed by metagenomics and culture.</title>
        <authorList>
            <person name="Gilroy R."/>
            <person name="Ravi A."/>
            <person name="Getino M."/>
            <person name="Pursley I."/>
            <person name="Horton D.L."/>
            <person name="Alikhan N.F."/>
            <person name="Baker D."/>
            <person name="Gharbi K."/>
            <person name="Hall N."/>
            <person name="Watson M."/>
            <person name="Adriaenssens E.M."/>
            <person name="Foster-Nyarko E."/>
            <person name="Jarju S."/>
            <person name="Secka A."/>
            <person name="Antonio M."/>
            <person name="Oren A."/>
            <person name="Chaudhuri R.R."/>
            <person name="La Ragione R."/>
            <person name="Hildebrand F."/>
            <person name="Pallen M.J."/>
        </authorList>
    </citation>
    <scope>NUCLEOTIDE SEQUENCE</scope>
    <source>
        <strain evidence="12">ChiSxjej3B15-1167</strain>
    </source>
</reference>
<comment type="subcellular location">
    <subcellularLocation>
        <location evidence="1 8">Cell membrane</location>
        <topology evidence="1 8">Peripheral membrane protein</topology>
    </subcellularLocation>
</comment>
<evidence type="ECO:0000256" key="4">
    <source>
        <dbReference type="ARBA" id="ARBA00023065"/>
    </source>
</evidence>
<evidence type="ECO:0000256" key="6">
    <source>
        <dbReference type="ARBA" id="ARBA00023196"/>
    </source>
</evidence>
<dbReference type="Pfam" id="PF02823">
    <property type="entry name" value="ATP-synt_DE_N"/>
    <property type="match status" value="1"/>
</dbReference>
<evidence type="ECO:0000256" key="2">
    <source>
        <dbReference type="ARBA" id="ARBA00005712"/>
    </source>
</evidence>
<dbReference type="GO" id="GO:0005524">
    <property type="term" value="F:ATP binding"/>
    <property type="evidence" value="ECO:0007669"/>
    <property type="project" value="UniProtKB-UniRule"/>
</dbReference>
<dbReference type="InterPro" id="IPR036771">
    <property type="entry name" value="ATPsynth_dsu/esu_N"/>
</dbReference>
<dbReference type="GO" id="GO:0045259">
    <property type="term" value="C:proton-transporting ATP synthase complex"/>
    <property type="evidence" value="ECO:0007669"/>
    <property type="project" value="UniProtKB-KW"/>
</dbReference>
<keyword evidence="8" id="KW-0375">Hydrogen ion transport</keyword>
<dbReference type="Gene3D" id="1.20.5.440">
    <property type="entry name" value="ATP synthase delta/epsilon subunit, C-terminal domain"/>
    <property type="match status" value="1"/>
</dbReference>
<dbReference type="InterPro" id="IPR036794">
    <property type="entry name" value="ATP_F1_dsu/esu_C_sf"/>
</dbReference>
<evidence type="ECO:0000256" key="3">
    <source>
        <dbReference type="ARBA" id="ARBA00022448"/>
    </source>
</evidence>
<protein>
    <recommendedName>
        <fullName evidence="8">ATP synthase epsilon chain</fullName>
    </recommendedName>
    <alternativeName>
        <fullName evidence="8">ATP synthase F1 sector epsilon subunit</fullName>
    </alternativeName>
    <alternativeName>
        <fullName evidence="8">F-ATPase epsilon subunit</fullName>
    </alternativeName>
</protein>
<organism evidence="12 13">
    <name type="scientific">Candidatus Anaerobutyricum stercoripullorum</name>
    <dbReference type="NCBI Taxonomy" id="2838456"/>
    <lineage>
        <taxon>Bacteria</taxon>
        <taxon>Bacillati</taxon>
        <taxon>Bacillota</taxon>
        <taxon>Clostridia</taxon>
        <taxon>Lachnospirales</taxon>
        <taxon>Lachnospiraceae</taxon>
        <taxon>Anaerobutyricum</taxon>
    </lineage>
</organism>
<evidence type="ECO:0000256" key="5">
    <source>
        <dbReference type="ARBA" id="ARBA00023136"/>
    </source>
</evidence>
<dbReference type="SUPFAM" id="SSF51344">
    <property type="entry name" value="Epsilon subunit of F1F0-ATP synthase N-terminal domain"/>
    <property type="match status" value="1"/>
</dbReference>
<keyword evidence="3 8" id="KW-0813">Transport</keyword>
<evidence type="ECO:0000256" key="7">
    <source>
        <dbReference type="ARBA" id="ARBA00023310"/>
    </source>
</evidence>
<evidence type="ECO:0000313" key="13">
    <source>
        <dbReference type="Proteomes" id="UP000886805"/>
    </source>
</evidence>
<comment type="subunit">
    <text evidence="8 9">F-type ATPases have 2 components, CF(1) - the catalytic core - and CF(0) - the membrane proton channel. CF(1) has five subunits: alpha(3), beta(3), gamma(1), delta(1), epsilon(1). CF(0) has three main subunits: a, b and c.</text>
</comment>
<keyword evidence="7 8" id="KW-0066">ATP synthesis</keyword>
<keyword evidence="6 8" id="KW-0139">CF(1)</keyword>
<dbReference type="Gene3D" id="2.60.15.10">
    <property type="entry name" value="F0F1 ATP synthase delta/epsilon subunit, N-terminal"/>
    <property type="match status" value="1"/>
</dbReference>
<dbReference type="HAMAP" id="MF_00530">
    <property type="entry name" value="ATP_synth_epsil_bac"/>
    <property type="match status" value="1"/>
</dbReference>